<comment type="caution">
    <text evidence="3">The sequence shown here is derived from an EMBL/GenBank/DDBJ whole genome shotgun (WGS) entry which is preliminary data.</text>
</comment>
<accession>A0A8J3EZA3</accession>
<reference evidence="3" key="2">
    <citation type="submission" date="2020-09" db="EMBL/GenBank/DDBJ databases">
        <authorList>
            <person name="Sun Q."/>
            <person name="Sedlacek I."/>
        </authorList>
    </citation>
    <scope>NUCLEOTIDE SEQUENCE</scope>
    <source>
        <strain evidence="3">CCM 8606</strain>
    </source>
</reference>
<dbReference type="PANTHER" id="PTHR33295:SF20">
    <property type="entry name" value="ATPASE"/>
    <property type="match status" value="1"/>
</dbReference>
<feature type="domain" description="AAA" evidence="1">
    <location>
        <begin position="23"/>
        <end position="152"/>
    </location>
</feature>
<evidence type="ECO:0000259" key="1">
    <source>
        <dbReference type="Pfam" id="PF13173"/>
    </source>
</evidence>
<evidence type="ECO:0000313" key="4">
    <source>
        <dbReference type="Proteomes" id="UP000619536"/>
    </source>
</evidence>
<dbReference type="InterPro" id="IPR041682">
    <property type="entry name" value="AAA_14"/>
</dbReference>
<name>A0A8J3EZA3_9BIFI</name>
<gene>
    <name evidence="3" type="ORF">GCM10007377_12550</name>
</gene>
<dbReference type="Proteomes" id="UP000619536">
    <property type="component" value="Unassembled WGS sequence"/>
</dbReference>
<dbReference type="InterPro" id="IPR027417">
    <property type="entry name" value="P-loop_NTPase"/>
</dbReference>
<dbReference type="RefSeq" id="WP_188355423.1">
    <property type="nucleotide sequence ID" value="NZ_BMDH01000003.1"/>
</dbReference>
<protein>
    <submittedName>
        <fullName evidence="3">ATPase</fullName>
    </submittedName>
</protein>
<organism evidence="3 4">
    <name type="scientific">Galliscardovia ingluviei</name>
    <dbReference type="NCBI Taxonomy" id="1769422"/>
    <lineage>
        <taxon>Bacteria</taxon>
        <taxon>Bacillati</taxon>
        <taxon>Actinomycetota</taxon>
        <taxon>Actinomycetes</taxon>
        <taxon>Bifidobacteriales</taxon>
        <taxon>Bifidobacteriaceae</taxon>
        <taxon>Galliscardovia</taxon>
    </lineage>
</organism>
<dbReference type="SUPFAM" id="SSF52540">
    <property type="entry name" value="P-loop containing nucleoside triphosphate hydrolases"/>
    <property type="match status" value="1"/>
</dbReference>
<reference evidence="3" key="1">
    <citation type="journal article" date="2014" name="Int. J. Syst. Evol. Microbiol.">
        <title>Complete genome sequence of Corynebacterium casei LMG S-19264T (=DSM 44701T), isolated from a smear-ripened cheese.</title>
        <authorList>
            <consortium name="US DOE Joint Genome Institute (JGI-PGF)"/>
            <person name="Walter F."/>
            <person name="Albersmeier A."/>
            <person name="Kalinowski J."/>
            <person name="Ruckert C."/>
        </authorList>
    </citation>
    <scope>NUCLEOTIDE SEQUENCE</scope>
    <source>
        <strain evidence="3">CCM 8606</strain>
    </source>
</reference>
<feature type="domain" description="DUF4143" evidence="2">
    <location>
        <begin position="202"/>
        <end position="349"/>
    </location>
</feature>
<keyword evidence="4" id="KW-1185">Reference proteome</keyword>
<dbReference type="Pfam" id="PF13173">
    <property type="entry name" value="AAA_14"/>
    <property type="match status" value="1"/>
</dbReference>
<dbReference type="EMBL" id="BMDH01000003">
    <property type="protein sequence ID" value="GGI14764.1"/>
    <property type="molecule type" value="Genomic_DNA"/>
</dbReference>
<evidence type="ECO:0000313" key="3">
    <source>
        <dbReference type="EMBL" id="GGI14764.1"/>
    </source>
</evidence>
<dbReference type="PANTHER" id="PTHR33295">
    <property type="entry name" value="ATPASE"/>
    <property type="match status" value="1"/>
</dbReference>
<evidence type="ECO:0000259" key="2">
    <source>
        <dbReference type="Pfam" id="PF13635"/>
    </source>
</evidence>
<dbReference type="AlphaFoldDB" id="A0A8J3EZA3"/>
<dbReference type="Pfam" id="PF13635">
    <property type="entry name" value="DUF4143"/>
    <property type="match status" value="1"/>
</dbReference>
<proteinExistence type="predicted"/>
<sequence length="402" mass="46540">MAGYIERPLYLEAIRPFIDMPLVKILSGVRRCGKSTVLQMIRDELLKRGIAADHIISKQYTQMDMPAHMSAKQMYDDITEQMSGQSRYYLLLDEIQEIDGWERAINSLLEGTDVDIYVTGSNSKLMSSEISTYLTGRYITIPVYPLSYKEYLRFKEPSDKSRRALLDEYIRFGGFPIVALSQLEAQQAYQVINGIYYTVVSRDIVNRHRINKQDLFDRVVKYIIDNIGKTFSANSIAKFLKSEHRSISVESIYNYLRWLEQAFIIYPCERYDINGKNILKTQEKFYLSDVALKYALLGFNRTMLDGVLENLVFLELKRRGFQVFVGKDGSKEIDFVATRRDEKIYVQVCVQIPTGSAREVGNLKNIRDNYPKYVVTLNDLDIGIEDGIKIVHAEDFLLSETW</sequence>
<dbReference type="InterPro" id="IPR025420">
    <property type="entry name" value="DUF4143"/>
</dbReference>